<keyword evidence="2" id="KW-0812">Transmembrane</keyword>
<protein>
    <recommendedName>
        <fullName evidence="4">Ig-like domain-containing protein</fullName>
    </recommendedName>
</protein>
<name>A0A8T1MTP8_CLOSI</name>
<keyword evidence="2" id="KW-1133">Transmembrane helix</keyword>
<feature type="chain" id="PRO_5035783909" description="Ig-like domain-containing protein" evidence="3">
    <location>
        <begin position="26"/>
        <end position="571"/>
    </location>
</feature>
<dbReference type="PROSITE" id="PS50835">
    <property type="entry name" value="IG_LIKE"/>
    <property type="match status" value="1"/>
</dbReference>
<proteinExistence type="predicted"/>
<keyword evidence="6" id="KW-1185">Reference proteome</keyword>
<evidence type="ECO:0000256" key="1">
    <source>
        <dbReference type="SAM" id="MobiDB-lite"/>
    </source>
</evidence>
<feature type="compositionally biased region" description="Basic and acidic residues" evidence="1">
    <location>
        <begin position="542"/>
        <end position="554"/>
    </location>
</feature>
<dbReference type="EMBL" id="NIRI02000042">
    <property type="protein sequence ID" value="KAG5452328.1"/>
    <property type="molecule type" value="Genomic_DNA"/>
</dbReference>
<evidence type="ECO:0000256" key="3">
    <source>
        <dbReference type="SAM" id="SignalP"/>
    </source>
</evidence>
<evidence type="ECO:0000256" key="2">
    <source>
        <dbReference type="SAM" id="Phobius"/>
    </source>
</evidence>
<dbReference type="SUPFAM" id="SSF48726">
    <property type="entry name" value="Immunoglobulin"/>
    <property type="match status" value="1"/>
</dbReference>
<dbReference type="InterPro" id="IPR036179">
    <property type="entry name" value="Ig-like_dom_sf"/>
</dbReference>
<keyword evidence="2" id="KW-0472">Membrane</keyword>
<feature type="domain" description="Ig-like" evidence="4">
    <location>
        <begin position="20"/>
        <end position="125"/>
    </location>
</feature>
<organism evidence="5 6">
    <name type="scientific">Clonorchis sinensis</name>
    <name type="common">Chinese liver fluke</name>
    <dbReference type="NCBI Taxonomy" id="79923"/>
    <lineage>
        <taxon>Eukaryota</taxon>
        <taxon>Metazoa</taxon>
        <taxon>Spiralia</taxon>
        <taxon>Lophotrochozoa</taxon>
        <taxon>Platyhelminthes</taxon>
        <taxon>Trematoda</taxon>
        <taxon>Digenea</taxon>
        <taxon>Opisthorchiida</taxon>
        <taxon>Opisthorchiata</taxon>
        <taxon>Opisthorchiidae</taxon>
        <taxon>Clonorchis</taxon>
    </lineage>
</organism>
<comment type="caution">
    <text evidence="5">The sequence shown here is derived from an EMBL/GenBank/DDBJ whole genome shotgun (WGS) entry which is preliminary data.</text>
</comment>
<dbReference type="InterPro" id="IPR013783">
    <property type="entry name" value="Ig-like_fold"/>
</dbReference>
<dbReference type="AlphaFoldDB" id="A0A8T1MTP8"/>
<gene>
    <name evidence="5" type="ORF">CSKR_112797</name>
</gene>
<accession>A0A8T1MTP8</accession>
<feature type="signal peptide" evidence="3">
    <location>
        <begin position="1"/>
        <end position="25"/>
    </location>
</feature>
<feature type="region of interest" description="Disordered" evidence="1">
    <location>
        <begin position="542"/>
        <end position="571"/>
    </location>
</feature>
<dbReference type="OrthoDB" id="6240176at2759"/>
<evidence type="ECO:0000313" key="6">
    <source>
        <dbReference type="Proteomes" id="UP000286415"/>
    </source>
</evidence>
<reference evidence="5 6" key="1">
    <citation type="journal article" date="2018" name="Biotechnol. Adv.">
        <title>Improved genomic resources and new bioinformatic workflow for the carcinogenic parasite Clonorchis sinensis: Biotechnological implications.</title>
        <authorList>
            <person name="Wang D."/>
            <person name="Korhonen P.K."/>
            <person name="Gasser R.B."/>
            <person name="Young N.D."/>
        </authorList>
    </citation>
    <scope>NUCLEOTIDE SEQUENCE [LARGE SCALE GENOMIC DNA]</scope>
    <source>
        <strain evidence="5">Cs-k2</strain>
    </source>
</reference>
<keyword evidence="3" id="KW-0732">Signal</keyword>
<evidence type="ECO:0000313" key="5">
    <source>
        <dbReference type="EMBL" id="KAG5452328.1"/>
    </source>
</evidence>
<sequence>MCMQQSRLLLLVFVLATENPGSILADDFRLKLEVQDGDLWLPSSSLSVSAGARVATRCSNEGQSAQPLSWNKKDPNSGSFVLLKTGSEHEVTQVVERIQLTDSGTYSCNSSAFSTVFELYVYTLTLLQNASIPTHVEHDHIGNLRVVRRNLDQKSYAESSDTWLSCTLLTGGAHLVDLVTVHWEGGLFGLITNQTELNSLYTRVTTRNVSSEQITTRLRLTSPILDSRAYGEYRCVFGFPSSKNVFARVYLHVPPILRLVYDPPPLPPANFSNRFSCTDPPCKALTDESNISDSAVVNWTSACEVVVGYPPVLPDGLTWTWTNAHWAAYAVQRVQSVGKSAYLSELKSMAVDKNEPVSPWQILDRRRRNTQALDLYYMNSSEQPPGPVVFLCWAKNVLGESAVWWPGPIQDTGSSFWASVWWPVVGVSLELASLLVVIGLFRCCSRAGRFRSFSTARSTENTSFGLSRLFDTERPADSSYRQQEAVKRTIQLRSPGKVPYVRLSNIARPEADEHDSSVLDQHTDNGAKMHCHVNPLLADDQTEAKQATDGRDGDEYFWDSDAEPTVPVNRN</sequence>
<dbReference type="Gene3D" id="2.60.40.10">
    <property type="entry name" value="Immunoglobulins"/>
    <property type="match status" value="1"/>
</dbReference>
<feature type="transmembrane region" description="Helical" evidence="2">
    <location>
        <begin position="420"/>
        <end position="441"/>
    </location>
</feature>
<dbReference type="InterPro" id="IPR007110">
    <property type="entry name" value="Ig-like_dom"/>
</dbReference>
<evidence type="ECO:0000259" key="4">
    <source>
        <dbReference type="PROSITE" id="PS50835"/>
    </source>
</evidence>
<dbReference type="Proteomes" id="UP000286415">
    <property type="component" value="Unassembled WGS sequence"/>
</dbReference>
<reference evidence="5 6" key="2">
    <citation type="journal article" date="2021" name="Genomics">
        <title>High-quality reference genome for Clonorchis sinensis.</title>
        <authorList>
            <person name="Young N.D."/>
            <person name="Stroehlein A.J."/>
            <person name="Kinkar L."/>
            <person name="Wang T."/>
            <person name="Sohn W.M."/>
            <person name="Chang B.C.H."/>
            <person name="Kaur P."/>
            <person name="Weisz D."/>
            <person name="Dudchenko O."/>
            <person name="Aiden E.L."/>
            <person name="Korhonen P.K."/>
            <person name="Gasser R.B."/>
        </authorList>
    </citation>
    <scope>NUCLEOTIDE SEQUENCE [LARGE SCALE GENOMIC DNA]</scope>
    <source>
        <strain evidence="5">Cs-k2</strain>
    </source>
</reference>